<reference evidence="1" key="1">
    <citation type="submission" date="2019-12" db="EMBL/GenBank/DDBJ databases">
        <title>Genome sequencing and annotation of Brassica cretica.</title>
        <authorList>
            <person name="Studholme D.J."/>
            <person name="Sarris P.F."/>
        </authorList>
    </citation>
    <scope>NUCLEOTIDE SEQUENCE</scope>
    <source>
        <strain evidence="2">PFS-001/15</strain>
        <strain evidence="1">PFS-102/07</strain>
        <tissue evidence="1">Leaf</tissue>
    </source>
</reference>
<organism evidence="1">
    <name type="scientific">Brassica cretica</name>
    <name type="common">Mustard</name>
    <dbReference type="NCBI Taxonomy" id="69181"/>
    <lineage>
        <taxon>Eukaryota</taxon>
        <taxon>Viridiplantae</taxon>
        <taxon>Streptophyta</taxon>
        <taxon>Embryophyta</taxon>
        <taxon>Tracheophyta</taxon>
        <taxon>Spermatophyta</taxon>
        <taxon>Magnoliopsida</taxon>
        <taxon>eudicotyledons</taxon>
        <taxon>Gunneridae</taxon>
        <taxon>Pentapetalae</taxon>
        <taxon>rosids</taxon>
        <taxon>malvids</taxon>
        <taxon>Brassicales</taxon>
        <taxon>Brassicaceae</taxon>
        <taxon>Brassiceae</taxon>
        <taxon>Brassica</taxon>
    </lineage>
</organism>
<dbReference type="EMBL" id="QGKY02000164">
    <property type="protein sequence ID" value="KAF2593133.1"/>
    <property type="molecule type" value="Genomic_DNA"/>
</dbReference>
<dbReference type="Proteomes" id="UP000712281">
    <property type="component" value="Unassembled WGS sequence"/>
</dbReference>
<name>A0A8S9KI60_BRACR</name>
<proteinExistence type="predicted"/>
<protein>
    <submittedName>
        <fullName evidence="1">Uncharacterized protein</fullName>
    </submittedName>
</protein>
<sequence>MVTRDETRDSVTEAGLFRDYLEESGDFGVFWSLLSAELHIHVRCLAMDVDITTVRLIPYFPRRYIFELACQRRRFEVNQHPVAEVMHVLLKSGQSASREEAVKEMKDCRSTVHPWCRSTVTPEYGPTIVDGYAIYAILVFYSIVLSYERREELLRSPPGTPSESSWNSFGFIIAFIYSIHL</sequence>
<evidence type="ECO:0000313" key="1">
    <source>
        <dbReference type="EMBL" id="KAF2593133.1"/>
    </source>
</evidence>
<dbReference type="EMBL" id="QGKW02000276">
    <property type="protein sequence ID" value="KAF2606610.1"/>
    <property type="molecule type" value="Genomic_DNA"/>
</dbReference>
<evidence type="ECO:0000313" key="2">
    <source>
        <dbReference type="EMBL" id="KAF2606610.1"/>
    </source>
</evidence>
<dbReference type="AlphaFoldDB" id="A0A8S9KI60"/>
<gene>
    <name evidence="2" type="ORF">F2Q68_00044196</name>
    <name evidence="1" type="ORF">F2Q70_00043291</name>
</gene>
<accession>A0A8S9KI60</accession>
<comment type="caution">
    <text evidence="1">The sequence shown here is derived from an EMBL/GenBank/DDBJ whole genome shotgun (WGS) entry which is preliminary data.</text>
</comment>